<keyword evidence="2" id="KW-1185">Reference proteome</keyword>
<gene>
    <name evidence="1" type="ORF">LQE92_10040</name>
</gene>
<keyword evidence="1" id="KW-0378">Hydrolase</keyword>
<dbReference type="EMBL" id="JAJNOR010000005">
    <property type="protein sequence ID" value="MCD2492967.1"/>
    <property type="molecule type" value="Genomic_DNA"/>
</dbReference>
<dbReference type="AlphaFoldDB" id="A0AAP2RJ74"/>
<evidence type="ECO:0000313" key="1">
    <source>
        <dbReference type="EMBL" id="MCD2492967.1"/>
    </source>
</evidence>
<proteinExistence type="predicted"/>
<keyword evidence="1" id="KW-0255">Endonuclease</keyword>
<evidence type="ECO:0000313" key="2">
    <source>
        <dbReference type="Proteomes" id="UP001299265"/>
    </source>
</evidence>
<dbReference type="GO" id="GO:0004519">
    <property type="term" value="F:endonuclease activity"/>
    <property type="evidence" value="ECO:0007669"/>
    <property type="project" value="UniProtKB-KW"/>
</dbReference>
<organism evidence="1 2">
    <name type="scientific">Lientehia hominis</name>
    <dbReference type="NCBI Taxonomy" id="2897778"/>
    <lineage>
        <taxon>Bacteria</taxon>
        <taxon>Bacillati</taxon>
        <taxon>Bacillota</taxon>
        <taxon>Clostridia</taxon>
        <taxon>Lachnospirales</taxon>
        <taxon>Lachnospiraceae</taxon>
        <taxon>Lientehia</taxon>
    </lineage>
</organism>
<accession>A0AAP2RJ74</accession>
<sequence length="272" mass="32253">MLLENKLIYENYYLNGQKELWDKFEPLILVNNRKIKMLLEKNKHLIHVSDDKNYSNLYYIQQLLLHIKEFEGSRCDEEKRRFLLFPKEVDSMFGVEPVDDYFIPMTESLEKLIYILKKKGQFCEIVLGEDKPYISVLENGKKEIIYLTDAPRLRQLYFEHKCFIKTKVRLNSLNFALKYVKQACGLPFKFANDTSLREVIIKNKHVIFVYEYCLSKADVYELSPAEAVVVNLHGWNGRGCISSDAYKMADQFNTELLTMEDFYGYIRKLRDN</sequence>
<protein>
    <submittedName>
        <fullName evidence="1">HNH endonuclease</fullName>
    </submittedName>
</protein>
<dbReference type="Proteomes" id="UP001299265">
    <property type="component" value="Unassembled WGS sequence"/>
</dbReference>
<comment type="caution">
    <text evidence="1">The sequence shown here is derived from an EMBL/GenBank/DDBJ whole genome shotgun (WGS) entry which is preliminary data.</text>
</comment>
<dbReference type="RefSeq" id="WP_231062834.1">
    <property type="nucleotide sequence ID" value="NZ_JAJNOR010000005.1"/>
</dbReference>
<reference evidence="1 2" key="1">
    <citation type="submission" date="2021-11" db="EMBL/GenBank/DDBJ databases">
        <title>Lacrimispora sp. nov. NSJ-141 isolated from human feces.</title>
        <authorList>
            <person name="Abdugheni R."/>
        </authorList>
    </citation>
    <scope>NUCLEOTIDE SEQUENCE [LARGE SCALE GENOMIC DNA]</scope>
    <source>
        <strain evidence="1 2">NSJ-141</strain>
    </source>
</reference>
<name>A0AAP2RJ74_9FIRM</name>
<keyword evidence="1" id="KW-0540">Nuclease</keyword>